<reference evidence="1 2" key="1">
    <citation type="submission" date="2008-10" db="EMBL/GenBank/DDBJ databases">
        <title>Draft genome sequence of Collinsella stercoris (DSM 13279).</title>
        <authorList>
            <person name="Sudarsanam P."/>
            <person name="Ley R."/>
            <person name="Guruge J."/>
            <person name="Turnbaugh P.J."/>
            <person name="Mahowald M."/>
            <person name="Liep D."/>
            <person name="Gordon J."/>
        </authorList>
    </citation>
    <scope>NUCLEOTIDE SEQUENCE [LARGE SCALE GENOMIC DNA]</scope>
    <source>
        <strain evidence="1 2">DSM 13279</strain>
    </source>
</reference>
<comment type="caution">
    <text evidence="1">The sequence shown here is derived from an EMBL/GenBank/DDBJ whole genome shotgun (WGS) entry which is preliminary data.</text>
</comment>
<sequence length="45" mass="5137">MKPPVSFALEAYLRQLCVPWWRGPGESSFAAWRARTGRSFDAHSL</sequence>
<accession>B6GCP6</accession>
<protein>
    <submittedName>
        <fullName evidence="1">Uncharacterized protein</fullName>
    </submittedName>
</protein>
<name>B6GCP6_9ACTN</name>
<dbReference type="Proteomes" id="UP000003560">
    <property type="component" value="Unassembled WGS sequence"/>
</dbReference>
<gene>
    <name evidence="1" type="ORF">COLSTE_01871</name>
</gene>
<proteinExistence type="predicted"/>
<dbReference type="EMBL" id="ABXJ01000109">
    <property type="protein sequence ID" value="EEA89950.1"/>
    <property type="molecule type" value="Genomic_DNA"/>
</dbReference>
<reference evidence="1 2" key="2">
    <citation type="submission" date="2008-10" db="EMBL/GenBank/DDBJ databases">
        <authorList>
            <person name="Fulton L."/>
            <person name="Clifton S."/>
            <person name="Fulton B."/>
            <person name="Xu J."/>
            <person name="Minx P."/>
            <person name="Pepin K.H."/>
            <person name="Johnson M."/>
            <person name="Thiruvilangam P."/>
            <person name="Bhonagiri V."/>
            <person name="Nash W.E."/>
            <person name="Mardis E.R."/>
            <person name="Wilson R.K."/>
        </authorList>
    </citation>
    <scope>NUCLEOTIDE SEQUENCE [LARGE SCALE GENOMIC DNA]</scope>
    <source>
        <strain evidence="1 2">DSM 13279</strain>
    </source>
</reference>
<evidence type="ECO:0000313" key="2">
    <source>
        <dbReference type="Proteomes" id="UP000003560"/>
    </source>
</evidence>
<keyword evidence="2" id="KW-1185">Reference proteome</keyword>
<dbReference type="AlphaFoldDB" id="B6GCP6"/>
<dbReference type="HOGENOM" id="CLU_3198511_0_0_11"/>
<organism evidence="1 2">
    <name type="scientific">Collinsella stercoris DSM 13279</name>
    <dbReference type="NCBI Taxonomy" id="445975"/>
    <lineage>
        <taxon>Bacteria</taxon>
        <taxon>Bacillati</taxon>
        <taxon>Actinomycetota</taxon>
        <taxon>Coriobacteriia</taxon>
        <taxon>Coriobacteriales</taxon>
        <taxon>Coriobacteriaceae</taxon>
        <taxon>Collinsella</taxon>
    </lineage>
</organism>
<evidence type="ECO:0000313" key="1">
    <source>
        <dbReference type="EMBL" id="EEA89950.1"/>
    </source>
</evidence>